<comment type="caution">
    <text evidence="1">The sequence shown here is derived from an EMBL/GenBank/DDBJ whole genome shotgun (WGS) entry which is preliminary data.</text>
</comment>
<evidence type="ECO:0000313" key="1">
    <source>
        <dbReference type="EMBL" id="KAH9418743.1"/>
    </source>
</evidence>
<reference evidence="1 2" key="2">
    <citation type="journal article" date="2022" name="Mol. Biol. Evol.">
        <title>Comparative Genomics Reveals Insights into the Divergent Evolution of Astigmatic Mites and Household Pest Adaptations.</title>
        <authorList>
            <person name="Xiong Q."/>
            <person name="Wan A.T."/>
            <person name="Liu X."/>
            <person name="Fung C.S."/>
            <person name="Xiao X."/>
            <person name="Malainual N."/>
            <person name="Hou J."/>
            <person name="Wang L."/>
            <person name="Wang M."/>
            <person name="Yang K.Y."/>
            <person name="Cui Y."/>
            <person name="Leung E.L."/>
            <person name="Nong W."/>
            <person name="Shin S.K."/>
            <person name="Au S.W."/>
            <person name="Jeong K.Y."/>
            <person name="Chew F.T."/>
            <person name="Hui J.H."/>
            <person name="Leung T.F."/>
            <person name="Tungtrongchitr A."/>
            <person name="Zhong N."/>
            <person name="Liu Z."/>
            <person name="Tsui S.K."/>
        </authorList>
    </citation>
    <scope>NUCLEOTIDE SEQUENCE [LARGE SCALE GENOMIC DNA]</scope>
    <source>
        <strain evidence="1">Derp</strain>
    </source>
</reference>
<sequence>MDVFIFKNKKFELILPIRIEWIDNKFRIEWYIGQCITNNSGRRSIGFFEEVVVADAFVVNNDLSGVDCTGLLPFVAEICTTGAILC</sequence>
<keyword evidence="2" id="KW-1185">Reference proteome</keyword>
<name>A0ABQ8J867_DERPT</name>
<protein>
    <submittedName>
        <fullName evidence="1">Uncharacterized protein</fullName>
    </submittedName>
</protein>
<evidence type="ECO:0000313" key="2">
    <source>
        <dbReference type="Proteomes" id="UP000887458"/>
    </source>
</evidence>
<reference evidence="1 2" key="1">
    <citation type="journal article" date="2018" name="J. Allergy Clin. Immunol.">
        <title>High-quality assembly of Dermatophagoides pteronyssinus genome and transcriptome reveals a wide range of novel allergens.</title>
        <authorList>
            <person name="Liu X.Y."/>
            <person name="Yang K.Y."/>
            <person name="Wang M.Q."/>
            <person name="Kwok J.S."/>
            <person name="Zeng X."/>
            <person name="Yang Z."/>
            <person name="Xiao X.J."/>
            <person name="Lau C.P."/>
            <person name="Li Y."/>
            <person name="Huang Z.M."/>
            <person name="Ba J.G."/>
            <person name="Yim A.K."/>
            <person name="Ouyang C.Y."/>
            <person name="Ngai S.M."/>
            <person name="Chan T.F."/>
            <person name="Leung E.L."/>
            <person name="Liu L."/>
            <person name="Liu Z.G."/>
            <person name="Tsui S.K."/>
        </authorList>
    </citation>
    <scope>NUCLEOTIDE SEQUENCE [LARGE SCALE GENOMIC DNA]</scope>
    <source>
        <strain evidence="1">Derp</strain>
    </source>
</reference>
<dbReference type="Proteomes" id="UP000887458">
    <property type="component" value="Unassembled WGS sequence"/>
</dbReference>
<accession>A0ABQ8J867</accession>
<organism evidence="1 2">
    <name type="scientific">Dermatophagoides pteronyssinus</name>
    <name type="common">European house dust mite</name>
    <dbReference type="NCBI Taxonomy" id="6956"/>
    <lineage>
        <taxon>Eukaryota</taxon>
        <taxon>Metazoa</taxon>
        <taxon>Ecdysozoa</taxon>
        <taxon>Arthropoda</taxon>
        <taxon>Chelicerata</taxon>
        <taxon>Arachnida</taxon>
        <taxon>Acari</taxon>
        <taxon>Acariformes</taxon>
        <taxon>Sarcoptiformes</taxon>
        <taxon>Astigmata</taxon>
        <taxon>Psoroptidia</taxon>
        <taxon>Analgoidea</taxon>
        <taxon>Pyroglyphidae</taxon>
        <taxon>Dermatophagoidinae</taxon>
        <taxon>Dermatophagoides</taxon>
    </lineage>
</organism>
<gene>
    <name evidence="1" type="ORF">DERP_004069</name>
</gene>
<dbReference type="EMBL" id="NJHN03000062">
    <property type="protein sequence ID" value="KAH9418743.1"/>
    <property type="molecule type" value="Genomic_DNA"/>
</dbReference>
<proteinExistence type="predicted"/>